<keyword evidence="2" id="KW-1185">Reference proteome</keyword>
<name>A0A0L0W487_9BASI</name>
<protein>
    <submittedName>
        <fullName evidence="1">Uncharacterized protein</fullName>
    </submittedName>
</protein>
<dbReference type="EMBL" id="AJIL01000004">
    <property type="protein sequence ID" value="KNF06288.1"/>
    <property type="molecule type" value="Genomic_DNA"/>
</dbReference>
<dbReference type="OrthoDB" id="2495937at2759"/>
<comment type="caution">
    <text evidence="1">The sequence shown here is derived from an EMBL/GenBank/DDBJ whole genome shotgun (WGS) entry which is preliminary data.</text>
</comment>
<accession>A0A0L0W487</accession>
<proteinExistence type="predicted"/>
<reference evidence="2" key="2">
    <citation type="submission" date="2014-03" db="EMBL/GenBank/DDBJ databases">
        <title>The Genome Sequence of Puccinia striiformis f. sp. tritici PST-78.</title>
        <authorList>
            <consortium name="The Broad Institute Genome Sequencing Platform"/>
            <person name="Cuomo C."/>
            <person name="Hulbert S."/>
            <person name="Chen X."/>
            <person name="Walker B."/>
            <person name="Young S.K."/>
            <person name="Zeng Q."/>
            <person name="Gargeya S."/>
            <person name="Fitzgerald M."/>
            <person name="Haas B."/>
            <person name="Abouelleil A."/>
            <person name="Alvarado L."/>
            <person name="Arachchi H.M."/>
            <person name="Berlin A.M."/>
            <person name="Chapman S.B."/>
            <person name="Goldberg J."/>
            <person name="Griggs A."/>
            <person name="Gujja S."/>
            <person name="Hansen M."/>
            <person name="Howarth C."/>
            <person name="Imamovic A."/>
            <person name="Larimer J."/>
            <person name="McCowan C."/>
            <person name="Montmayeur A."/>
            <person name="Murphy C."/>
            <person name="Neiman D."/>
            <person name="Pearson M."/>
            <person name="Priest M."/>
            <person name="Roberts A."/>
            <person name="Saif S."/>
            <person name="Shea T."/>
            <person name="Sisk P."/>
            <person name="Sykes S."/>
            <person name="Wortman J."/>
            <person name="Nusbaum C."/>
            <person name="Birren B."/>
        </authorList>
    </citation>
    <scope>NUCLEOTIDE SEQUENCE [LARGE SCALE GENOMIC DNA]</scope>
    <source>
        <strain evidence="2">race PST-78</strain>
    </source>
</reference>
<dbReference type="EMBL" id="AJIL01000004">
    <property type="protein sequence ID" value="KNF06287.1"/>
    <property type="molecule type" value="Genomic_DNA"/>
</dbReference>
<evidence type="ECO:0000313" key="2">
    <source>
        <dbReference type="Proteomes" id="UP000054564"/>
    </source>
</evidence>
<dbReference type="AlphaFoldDB" id="A0A0L0W487"/>
<organism evidence="1 2">
    <name type="scientific">Puccinia striiformis f. sp. tritici PST-78</name>
    <dbReference type="NCBI Taxonomy" id="1165861"/>
    <lineage>
        <taxon>Eukaryota</taxon>
        <taxon>Fungi</taxon>
        <taxon>Dikarya</taxon>
        <taxon>Basidiomycota</taxon>
        <taxon>Pucciniomycotina</taxon>
        <taxon>Pucciniomycetes</taxon>
        <taxon>Pucciniales</taxon>
        <taxon>Pucciniaceae</taxon>
        <taxon>Puccinia</taxon>
    </lineage>
</organism>
<dbReference type="Proteomes" id="UP000054564">
    <property type="component" value="Unassembled WGS sequence"/>
</dbReference>
<gene>
    <name evidence="1" type="ORF">PSTG_00794</name>
</gene>
<evidence type="ECO:0000313" key="1">
    <source>
        <dbReference type="EMBL" id="KNF06287.1"/>
    </source>
</evidence>
<reference evidence="1" key="1">
    <citation type="submission" date="2014-03" db="EMBL/GenBank/DDBJ databases">
        <title>Cloning and expression analysis of gamma-glutamylcysteines synthetase in perennial ryegrass.</title>
        <authorList>
            <person name="Wei S."/>
            <person name="Sun Z."/>
        </authorList>
    </citation>
    <scope>NUCLEOTIDE SEQUENCE</scope>
    <source>
        <strain evidence="1">Race PST-78</strain>
    </source>
</reference>
<sequence>MQRTESTVAHRVNRFSKRIFIWTINKSCREHGSHLELAVVVPLDFKRNSILYRIASNKRKFYLSTNVIDLGTGMEEGSPTFGGRPTWLGKLEDDRQGHERLELIVKRIKDALQTVVKSKSGSADGWCSKDWVVKFIKEEEARGEFCSGRLRCVREAVAGMM</sequence>